<name>A0A7W8ZJ72_9SPHI</name>
<dbReference type="SUPFAM" id="SSF47413">
    <property type="entry name" value="lambda repressor-like DNA-binding domains"/>
    <property type="match status" value="1"/>
</dbReference>
<accession>A0A7W8ZJ72</accession>
<dbReference type="Proteomes" id="UP000537204">
    <property type="component" value="Unassembled WGS sequence"/>
</dbReference>
<dbReference type="Pfam" id="PF00532">
    <property type="entry name" value="Peripla_BP_1"/>
    <property type="match status" value="1"/>
</dbReference>
<keyword evidence="3" id="KW-0804">Transcription</keyword>
<keyword evidence="2" id="KW-0238">DNA-binding</keyword>
<feature type="domain" description="HTH lacI-type" evidence="4">
    <location>
        <begin position="4"/>
        <end position="61"/>
    </location>
</feature>
<proteinExistence type="predicted"/>
<dbReference type="InterPro" id="IPR000843">
    <property type="entry name" value="HTH_LacI"/>
</dbReference>
<dbReference type="CDD" id="cd01392">
    <property type="entry name" value="HTH_LacI"/>
    <property type="match status" value="1"/>
</dbReference>
<dbReference type="Gene3D" id="3.40.50.2300">
    <property type="match status" value="2"/>
</dbReference>
<evidence type="ECO:0000313" key="5">
    <source>
        <dbReference type="EMBL" id="MBB5634938.1"/>
    </source>
</evidence>
<comment type="caution">
    <text evidence="5">The sequence shown here is derived from an EMBL/GenBank/DDBJ whole genome shotgun (WGS) entry which is preliminary data.</text>
</comment>
<dbReference type="GO" id="GO:0000976">
    <property type="term" value="F:transcription cis-regulatory region binding"/>
    <property type="evidence" value="ECO:0007669"/>
    <property type="project" value="TreeGrafter"/>
</dbReference>
<dbReference type="Pfam" id="PF00356">
    <property type="entry name" value="LacI"/>
    <property type="match status" value="1"/>
</dbReference>
<dbReference type="PANTHER" id="PTHR30146:SF109">
    <property type="entry name" value="HTH-TYPE TRANSCRIPTIONAL REGULATOR GALS"/>
    <property type="match status" value="1"/>
</dbReference>
<dbReference type="PROSITE" id="PS00356">
    <property type="entry name" value="HTH_LACI_1"/>
    <property type="match status" value="1"/>
</dbReference>
<keyword evidence="1" id="KW-0805">Transcription regulation</keyword>
<dbReference type="SUPFAM" id="SSF53822">
    <property type="entry name" value="Periplasmic binding protein-like I"/>
    <property type="match status" value="1"/>
</dbReference>
<evidence type="ECO:0000313" key="6">
    <source>
        <dbReference type="Proteomes" id="UP000537204"/>
    </source>
</evidence>
<dbReference type="InterPro" id="IPR001761">
    <property type="entry name" value="Peripla_BP/Lac1_sug-bd_dom"/>
</dbReference>
<dbReference type="EMBL" id="JACHCE010000001">
    <property type="protein sequence ID" value="MBB5634938.1"/>
    <property type="molecule type" value="Genomic_DNA"/>
</dbReference>
<evidence type="ECO:0000259" key="4">
    <source>
        <dbReference type="PROSITE" id="PS50932"/>
    </source>
</evidence>
<dbReference type="Gene3D" id="1.10.260.40">
    <property type="entry name" value="lambda repressor-like DNA-binding domains"/>
    <property type="match status" value="1"/>
</dbReference>
<sequence>MKPLSIKDIAKKANVSITTVSFILNGKAEKMRISQDMIAKVEAIIKEVGFKPNQVARSLRTGNTNTIGLIVEDISNPFFAAIARLIEDKAYKHGYKIIYSSTENNLEKAKGLIKMFKSRQVDGYIIAPMVGMEEDIRELLSDRTPVVVFDRHLPGLEVSSVLVDNIKGTYMATDSLIHKGMKNIAFVTVDVDVEQIKDRYKGYEQALKANKIKINKKLCKLISFSNTADETTAELTKFFTENPEIDAVLFATNYLAVRGLFSFREMNKQLNAEFKVIAYDDHDIFKLHSPTISAVDQPIEEIAENVINFVLKELAVAGSFEKKELNNVVLASRLIER</sequence>
<dbReference type="RefSeq" id="WP_183879167.1">
    <property type="nucleotide sequence ID" value="NZ_JACHCE010000001.1"/>
</dbReference>
<evidence type="ECO:0000256" key="3">
    <source>
        <dbReference type="ARBA" id="ARBA00023163"/>
    </source>
</evidence>
<reference evidence="5 6" key="1">
    <citation type="submission" date="2020-08" db="EMBL/GenBank/DDBJ databases">
        <title>Genomic Encyclopedia of Type Strains, Phase IV (KMG-V): Genome sequencing to study the core and pangenomes of soil and plant-associated prokaryotes.</title>
        <authorList>
            <person name="Whitman W."/>
        </authorList>
    </citation>
    <scope>NUCLEOTIDE SEQUENCE [LARGE SCALE GENOMIC DNA]</scope>
    <source>
        <strain evidence="5 6">S3M1</strain>
    </source>
</reference>
<dbReference type="SMART" id="SM00354">
    <property type="entry name" value="HTH_LACI"/>
    <property type="match status" value="1"/>
</dbReference>
<dbReference type="GO" id="GO:0003700">
    <property type="term" value="F:DNA-binding transcription factor activity"/>
    <property type="evidence" value="ECO:0007669"/>
    <property type="project" value="TreeGrafter"/>
</dbReference>
<evidence type="ECO:0000256" key="2">
    <source>
        <dbReference type="ARBA" id="ARBA00023125"/>
    </source>
</evidence>
<evidence type="ECO:0000256" key="1">
    <source>
        <dbReference type="ARBA" id="ARBA00023015"/>
    </source>
</evidence>
<dbReference type="PANTHER" id="PTHR30146">
    <property type="entry name" value="LACI-RELATED TRANSCRIPTIONAL REPRESSOR"/>
    <property type="match status" value="1"/>
</dbReference>
<dbReference type="AlphaFoldDB" id="A0A7W8ZJ72"/>
<gene>
    <name evidence="5" type="ORF">HDE68_000823</name>
</gene>
<dbReference type="PROSITE" id="PS50932">
    <property type="entry name" value="HTH_LACI_2"/>
    <property type="match status" value="1"/>
</dbReference>
<dbReference type="InterPro" id="IPR010982">
    <property type="entry name" value="Lambda_DNA-bd_dom_sf"/>
</dbReference>
<dbReference type="InterPro" id="IPR028082">
    <property type="entry name" value="Peripla_BP_I"/>
</dbReference>
<protein>
    <submittedName>
        <fullName evidence="5">LacI family transcriptional regulator</fullName>
    </submittedName>
</protein>
<organism evidence="5 6">
    <name type="scientific">Pedobacter cryoconitis</name>
    <dbReference type="NCBI Taxonomy" id="188932"/>
    <lineage>
        <taxon>Bacteria</taxon>
        <taxon>Pseudomonadati</taxon>
        <taxon>Bacteroidota</taxon>
        <taxon>Sphingobacteriia</taxon>
        <taxon>Sphingobacteriales</taxon>
        <taxon>Sphingobacteriaceae</taxon>
        <taxon>Pedobacter</taxon>
    </lineage>
</organism>